<evidence type="ECO:0000313" key="3">
    <source>
        <dbReference type="EMBL" id="PPQ90584.1"/>
    </source>
</evidence>
<evidence type="ECO:0000313" key="4">
    <source>
        <dbReference type="Proteomes" id="UP000283269"/>
    </source>
</evidence>
<feature type="region of interest" description="Disordered" evidence="1">
    <location>
        <begin position="212"/>
        <end position="234"/>
    </location>
</feature>
<dbReference type="InParanoid" id="A0A409XIK6"/>
<evidence type="ECO:0000256" key="1">
    <source>
        <dbReference type="SAM" id="MobiDB-lite"/>
    </source>
</evidence>
<gene>
    <name evidence="3" type="ORF">CVT25_006104</name>
</gene>
<dbReference type="AlphaFoldDB" id="A0A409XIK6"/>
<feature type="domain" description="DUF6699" evidence="2">
    <location>
        <begin position="152"/>
        <end position="249"/>
    </location>
</feature>
<proteinExistence type="predicted"/>
<comment type="caution">
    <text evidence="3">The sequence shown here is derived from an EMBL/GenBank/DDBJ whole genome shotgun (WGS) entry which is preliminary data.</text>
</comment>
<keyword evidence="4" id="KW-1185">Reference proteome</keyword>
<organism evidence="3 4">
    <name type="scientific">Psilocybe cyanescens</name>
    <dbReference type="NCBI Taxonomy" id="93625"/>
    <lineage>
        <taxon>Eukaryota</taxon>
        <taxon>Fungi</taxon>
        <taxon>Dikarya</taxon>
        <taxon>Basidiomycota</taxon>
        <taxon>Agaricomycotina</taxon>
        <taxon>Agaricomycetes</taxon>
        <taxon>Agaricomycetidae</taxon>
        <taxon>Agaricales</taxon>
        <taxon>Agaricineae</taxon>
        <taxon>Strophariaceae</taxon>
        <taxon>Psilocybe</taxon>
    </lineage>
</organism>
<dbReference type="EMBL" id="NHYD01001603">
    <property type="protein sequence ID" value="PPQ90584.1"/>
    <property type="molecule type" value="Genomic_DNA"/>
</dbReference>
<dbReference type="Pfam" id="PF20415">
    <property type="entry name" value="DUF6699"/>
    <property type="match status" value="1"/>
</dbReference>
<feature type="compositionally biased region" description="Low complexity" evidence="1">
    <location>
        <begin position="8"/>
        <end position="23"/>
    </location>
</feature>
<accession>A0A409XIK6</accession>
<protein>
    <recommendedName>
        <fullName evidence="2">DUF6699 domain-containing protein</fullName>
    </recommendedName>
</protein>
<feature type="compositionally biased region" description="Polar residues" evidence="1">
    <location>
        <begin position="212"/>
        <end position="230"/>
    </location>
</feature>
<sequence>MNHHNDVGASSAWTLSSSSSWGTVHPSGYPESDPSFSQSWGTDRSKTPFGSVSNFSLGPQGSFASGSPSWGSQATLVHGVHPSSSMSYPASPLSTASTMTLVNAPVGVQGLSHIGYPTFVSGPSPRVHLHPSLHDGRLGIDFTRAPPAHNNLLVSAFNPTITYMEVRFEGFPHWTLRAHTAHPLTIWDILTHIYHHLQAVDVEATSANHRAPQSITCSRDQNYNSGSHSSGGRRINALGRRTKLAGFKPTGGANGWIACFSF</sequence>
<dbReference type="Proteomes" id="UP000283269">
    <property type="component" value="Unassembled WGS sequence"/>
</dbReference>
<feature type="compositionally biased region" description="Polar residues" evidence="1">
    <location>
        <begin position="34"/>
        <end position="44"/>
    </location>
</feature>
<name>A0A409XIK6_PSICY</name>
<dbReference type="OrthoDB" id="2994675at2759"/>
<reference evidence="3 4" key="1">
    <citation type="journal article" date="2018" name="Evol. Lett.">
        <title>Horizontal gene cluster transfer increased hallucinogenic mushroom diversity.</title>
        <authorList>
            <person name="Reynolds H.T."/>
            <person name="Vijayakumar V."/>
            <person name="Gluck-Thaler E."/>
            <person name="Korotkin H.B."/>
            <person name="Matheny P.B."/>
            <person name="Slot J.C."/>
        </authorList>
    </citation>
    <scope>NUCLEOTIDE SEQUENCE [LARGE SCALE GENOMIC DNA]</scope>
    <source>
        <strain evidence="3 4">2631</strain>
    </source>
</reference>
<evidence type="ECO:0000259" key="2">
    <source>
        <dbReference type="Pfam" id="PF20415"/>
    </source>
</evidence>
<dbReference type="InterPro" id="IPR046522">
    <property type="entry name" value="DUF6699"/>
</dbReference>
<feature type="region of interest" description="Disordered" evidence="1">
    <location>
        <begin position="1"/>
        <end position="44"/>
    </location>
</feature>